<dbReference type="InterPro" id="IPR025356">
    <property type="entry name" value="DUF4260"/>
</dbReference>
<keyword evidence="1" id="KW-0812">Transmembrane</keyword>
<keyword evidence="1" id="KW-1133">Transmembrane helix</keyword>
<protein>
    <submittedName>
        <fullName evidence="2">DUF4260 family protein</fullName>
    </submittedName>
</protein>
<dbReference type="AlphaFoldDB" id="A0AAX0S3K0"/>
<evidence type="ECO:0000313" key="3">
    <source>
        <dbReference type="EMBL" id="PEJ34369.1"/>
    </source>
</evidence>
<reference evidence="2 5" key="2">
    <citation type="submission" date="2018-07" db="EMBL/GenBank/DDBJ databases">
        <title>The molecular basis for the intramolecular migration of carboxyl group in the catabolism of para-hydroxybenzoate via gentisate.</title>
        <authorList>
            <person name="Zhao H."/>
            <person name="Xu Y."/>
            <person name="Lin S."/>
            <person name="Spain J.C."/>
            <person name="Zhou N.-Y."/>
        </authorList>
    </citation>
    <scope>NUCLEOTIDE SEQUENCE [LARGE SCALE GENOMIC DNA]</scope>
    <source>
        <strain evidence="2 5">PHB-7a</strain>
    </source>
</reference>
<accession>A0AAX0S3K0</accession>
<dbReference type="Proteomes" id="UP000260457">
    <property type="component" value="Chromosome"/>
</dbReference>
<keyword evidence="5" id="KW-1185">Reference proteome</keyword>
<evidence type="ECO:0000313" key="2">
    <source>
        <dbReference type="EMBL" id="AXN37992.1"/>
    </source>
</evidence>
<evidence type="ECO:0000313" key="5">
    <source>
        <dbReference type="Proteomes" id="UP000260457"/>
    </source>
</evidence>
<gene>
    <name evidence="3" type="ORF">CN689_09555</name>
    <name evidence="2" type="ORF">DTO10_05810</name>
</gene>
<keyword evidence="1" id="KW-0472">Membrane</keyword>
<dbReference type="EMBL" id="CP030926">
    <property type="protein sequence ID" value="AXN37992.1"/>
    <property type="molecule type" value="Genomic_DNA"/>
</dbReference>
<dbReference type="EMBL" id="NUEQ01000014">
    <property type="protein sequence ID" value="PEJ34369.1"/>
    <property type="molecule type" value="Genomic_DNA"/>
</dbReference>
<dbReference type="Proteomes" id="UP000220106">
    <property type="component" value="Unassembled WGS sequence"/>
</dbReference>
<proteinExistence type="predicted"/>
<evidence type="ECO:0000313" key="4">
    <source>
        <dbReference type="Proteomes" id="UP000220106"/>
    </source>
</evidence>
<dbReference type="KEGG" id="pbut:DTO10_05810"/>
<dbReference type="Pfam" id="PF14079">
    <property type="entry name" value="DUF4260"/>
    <property type="match status" value="1"/>
</dbReference>
<evidence type="ECO:0000256" key="1">
    <source>
        <dbReference type="SAM" id="Phobius"/>
    </source>
</evidence>
<sequence>MVKKLIHSEGLMVLIAIIYIYSINEFSWLIFLLLLLTPDISMLAYLINNQIGAKVYNLFHTYTISILVILLAVSLSQDTILMVGLIWTAHIGMDRFLGYGLKYTTAFKATHIQEV</sequence>
<name>A0AAX0S3K0_9BACI</name>
<dbReference type="RefSeq" id="WP_098175697.1">
    <property type="nucleotide sequence ID" value="NZ_CP030926.1"/>
</dbReference>
<reference evidence="3 4" key="1">
    <citation type="submission" date="2017-09" db="EMBL/GenBank/DDBJ databases">
        <title>Large-scale bioinformatics analysis of Bacillus genomes uncovers conserved roles of natural products in bacterial physiology.</title>
        <authorList>
            <consortium name="Agbiome Team Llc"/>
            <person name="Bleich R.M."/>
            <person name="Kirk G.J."/>
            <person name="Santa Maria K.C."/>
            <person name="Allen S.E."/>
            <person name="Farag S."/>
            <person name="Shank E.A."/>
            <person name="Bowers A."/>
        </authorList>
    </citation>
    <scope>NUCLEOTIDE SEQUENCE [LARGE SCALE GENOMIC DNA]</scope>
    <source>
        <strain evidence="3 4">AFS003229</strain>
    </source>
</reference>
<feature type="transmembrane region" description="Helical" evidence="1">
    <location>
        <begin position="59"/>
        <end position="87"/>
    </location>
</feature>
<organism evidence="3 4">
    <name type="scientific">Peribacillus butanolivorans</name>
    <dbReference type="NCBI Taxonomy" id="421767"/>
    <lineage>
        <taxon>Bacteria</taxon>
        <taxon>Bacillati</taxon>
        <taxon>Bacillota</taxon>
        <taxon>Bacilli</taxon>
        <taxon>Bacillales</taxon>
        <taxon>Bacillaceae</taxon>
        <taxon>Peribacillus</taxon>
    </lineage>
</organism>